<dbReference type="HOGENOM" id="CLU_754957_0_0_1"/>
<dbReference type="GO" id="GO:0016286">
    <property type="term" value="F:small conductance calcium-activated potassium channel activity"/>
    <property type="evidence" value="ECO:0007669"/>
    <property type="project" value="InterPro"/>
</dbReference>
<organism evidence="3 4">
    <name type="scientific">Helobdella robusta</name>
    <name type="common">Californian leech</name>
    <dbReference type="NCBI Taxonomy" id="6412"/>
    <lineage>
        <taxon>Eukaryota</taxon>
        <taxon>Metazoa</taxon>
        <taxon>Spiralia</taxon>
        <taxon>Lophotrochozoa</taxon>
        <taxon>Annelida</taxon>
        <taxon>Clitellata</taxon>
        <taxon>Hirudinea</taxon>
        <taxon>Rhynchobdellida</taxon>
        <taxon>Glossiphoniidae</taxon>
        <taxon>Helobdella</taxon>
    </lineage>
</organism>
<dbReference type="InterPro" id="IPR015449">
    <property type="entry name" value="K_chnl_Ca-activ_SK"/>
</dbReference>
<dbReference type="EMBL" id="AMQM01006642">
    <property type="status" value="NOT_ANNOTATED_CDS"/>
    <property type="molecule type" value="Genomic_DNA"/>
</dbReference>
<dbReference type="EMBL" id="AMQM01006644">
    <property type="status" value="NOT_ANNOTATED_CDS"/>
    <property type="molecule type" value="Genomic_DNA"/>
</dbReference>
<dbReference type="EMBL" id="KB097502">
    <property type="protein sequence ID" value="ESN95753.1"/>
    <property type="molecule type" value="Genomic_DNA"/>
</dbReference>
<keyword evidence="4" id="KW-1185">Reference proteome</keyword>
<dbReference type="EMBL" id="AMQM01006641">
    <property type="status" value="NOT_ANNOTATED_CDS"/>
    <property type="molecule type" value="Genomic_DNA"/>
</dbReference>
<reference evidence="3" key="3">
    <citation type="submission" date="2015-06" db="UniProtKB">
        <authorList>
            <consortium name="EnsemblMetazoa"/>
        </authorList>
    </citation>
    <scope>IDENTIFICATION</scope>
</reference>
<dbReference type="EMBL" id="AMQM01006643">
    <property type="status" value="NOT_ANNOTATED_CDS"/>
    <property type="molecule type" value="Genomic_DNA"/>
</dbReference>
<dbReference type="SUPFAM" id="SSF81324">
    <property type="entry name" value="Voltage-gated potassium channels"/>
    <property type="match status" value="1"/>
</dbReference>
<evidence type="ECO:0000313" key="4">
    <source>
        <dbReference type="Proteomes" id="UP000015101"/>
    </source>
</evidence>
<feature type="domain" description="Potassium channel" evidence="1">
    <location>
        <begin position="43"/>
        <end position="91"/>
    </location>
</feature>
<sequence length="367" mass="43325">MRYIRYNNVDAFYRKKRCFCTYRTPMIPGINSYGRGIDLLTFFIHWRHHDEKHQNILNSMWLISITFLSVGYGDIVPNTYCGRGISVLSGVMLQQQQPQQAQLQQFQPQQLQQLQQPQLQQLQPQQLQPQQQPQLQQQEQRQQQQQQQKKQHQQQLAYQILQPIVLQLSPQTLQNQQEQQNFQTQPQPLAMQQQQLKQLHQPQQMPTFTVNDEDQQIAFQTPCSVPVSVQHQQHLNQHLNQQQQPFRQNNFQNHFQNKNFSFPSTLQSGNFQWQDQQPQPASRKPQQIAKHLFFQQSQPMPFSQTQQRKFLLAIYRSKFLLKLETVSDSTTQITSLPADTRKSQISSFFVTSTANWLPQNVGFAMSR</sequence>
<protein>
    <recommendedName>
        <fullName evidence="1">Potassium channel domain-containing protein</fullName>
    </recommendedName>
</protein>
<dbReference type="PANTHER" id="PTHR10153">
    <property type="entry name" value="SMALL CONDUCTANCE CALCIUM-ACTIVATED POTASSIUM CHANNEL"/>
    <property type="match status" value="1"/>
</dbReference>
<dbReference type="EMBL" id="AMQM01006645">
    <property type="status" value="NOT_ANNOTATED_CDS"/>
    <property type="molecule type" value="Genomic_DNA"/>
</dbReference>
<evidence type="ECO:0000259" key="1">
    <source>
        <dbReference type="Pfam" id="PF07885"/>
    </source>
</evidence>
<proteinExistence type="predicted"/>
<dbReference type="GeneID" id="20207021"/>
<dbReference type="GO" id="GO:0016020">
    <property type="term" value="C:membrane"/>
    <property type="evidence" value="ECO:0007669"/>
    <property type="project" value="InterPro"/>
</dbReference>
<dbReference type="EnsemblMetazoa" id="HelroT178933">
    <property type="protein sequence ID" value="HelroP178933"/>
    <property type="gene ID" value="HelroG178933"/>
</dbReference>
<gene>
    <name evidence="3" type="primary">20207021</name>
    <name evidence="2" type="ORF">HELRODRAFT_178933</name>
</gene>
<dbReference type="InParanoid" id="T1FDX2"/>
<dbReference type="InterPro" id="IPR013099">
    <property type="entry name" value="K_chnl_dom"/>
</dbReference>
<dbReference type="KEGG" id="hro:HELRODRAFT_178933"/>
<evidence type="ECO:0000313" key="3">
    <source>
        <dbReference type="EnsemblMetazoa" id="HelroP178933"/>
    </source>
</evidence>
<reference evidence="4" key="1">
    <citation type="submission" date="2012-12" db="EMBL/GenBank/DDBJ databases">
        <authorList>
            <person name="Hellsten U."/>
            <person name="Grimwood J."/>
            <person name="Chapman J.A."/>
            <person name="Shapiro H."/>
            <person name="Aerts A."/>
            <person name="Otillar R.P."/>
            <person name="Terry A.Y."/>
            <person name="Boore J.L."/>
            <person name="Simakov O."/>
            <person name="Marletaz F."/>
            <person name="Cho S.-J."/>
            <person name="Edsinger-Gonzales E."/>
            <person name="Havlak P."/>
            <person name="Kuo D.-H."/>
            <person name="Larsson T."/>
            <person name="Lv J."/>
            <person name="Arendt D."/>
            <person name="Savage R."/>
            <person name="Osoegawa K."/>
            <person name="de Jong P."/>
            <person name="Lindberg D.R."/>
            <person name="Seaver E.C."/>
            <person name="Weisblat D.A."/>
            <person name="Putnam N.H."/>
            <person name="Grigoriev I.V."/>
            <person name="Rokhsar D.S."/>
        </authorList>
    </citation>
    <scope>NUCLEOTIDE SEQUENCE</scope>
</reference>
<accession>T1FDX2</accession>
<dbReference type="Gene3D" id="1.10.287.70">
    <property type="match status" value="1"/>
</dbReference>
<name>T1FDX2_HELRO</name>
<dbReference type="CTD" id="20207021"/>
<reference evidence="2 4" key="2">
    <citation type="journal article" date="2013" name="Nature">
        <title>Insights into bilaterian evolution from three spiralian genomes.</title>
        <authorList>
            <person name="Simakov O."/>
            <person name="Marletaz F."/>
            <person name="Cho S.J."/>
            <person name="Edsinger-Gonzales E."/>
            <person name="Havlak P."/>
            <person name="Hellsten U."/>
            <person name="Kuo D.H."/>
            <person name="Larsson T."/>
            <person name="Lv J."/>
            <person name="Arendt D."/>
            <person name="Savage R."/>
            <person name="Osoegawa K."/>
            <person name="de Jong P."/>
            <person name="Grimwood J."/>
            <person name="Chapman J.A."/>
            <person name="Shapiro H."/>
            <person name="Aerts A."/>
            <person name="Otillar R.P."/>
            <person name="Terry A.Y."/>
            <person name="Boore J.L."/>
            <person name="Grigoriev I.V."/>
            <person name="Lindberg D.R."/>
            <person name="Seaver E.C."/>
            <person name="Weisblat D.A."/>
            <person name="Putnam N.H."/>
            <person name="Rokhsar D.S."/>
        </authorList>
    </citation>
    <scope>NUCLEOTIDE SEQUENCE</scope>
</reference>
<dbReference type="AlphaFoldDB" id="T1FDX2"/>
<dbReference type="RefSeq" id="XP_009026056.1">
    <property type="nucleotide sequence ID" value="XM_009027808.1"/>
</dbReference>
<dbReference type="Pfam" id="PF07885">
    <property type="entry name" value="Ion_trans_2"/>
    <property type="match status" value="1"/>
</dbReference>
<evidence type="ECO:0000313" key="2">
    <source>
        <dbReference type="EMBL" id="ESN95753.1"/>
    </source>
</evidence>
<dbReference type="OrthoDB" id="73653at2759"/>
<dbReference type="Proteomes" id="UP000015101">
    <property type="component" value="Unassembled WGS sequence"/>
</dbReference>
<dbReference type="eggNOG" id="KOG3684">
    <property type="taxonomic scope" value="Eukaryota"/>
</dbReference>